<dbReference type="PANTHER" id="PTHR43026">
    <property type="entry name" value="2-HYDROXYACID DEHYDROGENASE HOMOLOG 1-RELATED"/>
    <property type="match status" value="1"/>
</dbReference>
<accession>A0A9K3LIV4</accession>
<dbReference type="PROSITE" id="PS00065">
    <property type="entry name" value="D_2_HYDROXYACID_DH_1"/>
    <property type="match status" value="1"/>
</dbReference>
<dbReference type="EMBL" id="JAGRRH010000011">
    <property type="protein sequence ID" value="KAG7362448.1"/>
    <property type="molecule type" value="Genomic_DNA"/>
</dbReference>
<dbReference type="OrthoDB" id="298012at2759"/>
<dbReference type="InterPro" id="IPR006140">
    <property type="entry name" value="D-isomer_DH_NAD-bd"/>
</dbReference>
<evidence type="ECO:0000256" key="2">
    <source>
        <dbReference type="ARBA" id="ARBA00023027"/>
    </source>
</evidence>
<dbReference type="CDD" id="cd12183">
    <property type="entry name" value="LDH_like_2"/>
    <property type="match status" value="1"/>
</dbReference>
<keyword evidence="2" id="KW-0520">NAD</keyword>
<dbReference type="Pfam" id="PF00389">
    <property type="entry name" value="2-Hacid_dh"/>
    <property type="match status" value="1"/>
</dbReference>
<sequence length="536" mass="58482">MSLEDKIRIFKNTKSWSELPDELLVELAEIMTMEEVGDNHIFIKEGEVFKSILIVDIGKLVRTKLSCDDSEKAAILAGTAETIKEQSVVVDEILGTGEGHLGGHATGTMHNFEPNAKAYATVISSGPKTRVWKIPGDKFREIVAKPQYALPVMVFLANEVRAGSKSIRTMLNQLKQGVRGESSSGANDIKVLCFDATSWVVDNFKPAVEEFNKEHMGSDNPLHITMDYTTERLSDQSATFAAGYDAVCLFVNDTANASTIQTLSKLGVKMIANRCAGFDRVDTKAALAYGITLARVPAYSPYAVAEMAISLLMGINRKITRASNRVKMANFSLDAGLMGVDIHGKTVGVMGTGKIGQILCNIIHGFGANIICYDVFESDEVKAMGGKYVSKDEIFAQSDILFLMMPLLPQTKHTINDAALEKLKPGVLLINSSRGGLVDTNSVLKGIQSGIIGGYGADVYENEGDYFFQDWSARNISDPTLVSLLGNNNVLLTAHQAFFTQEAVDAIVNVTIDNLKQFKEGKVMYEHPNTFLPPRK</sequence>
<dbReference type="Proteomes" id="UP000693970">
    <property type="component" value="Unassembled WGS sequence"/>
</dbReference>
<dbReference type="InterPro" id="IPR006139">
    <property type="entry name" value="D-isomer_2_OHA_DH_cat_dom"/>
</dbReference>
<evidence type="ECO:0000313" key="5">
    <source>
        <dbReference type="EMBL" id="KAG7339624.1"/>
    </source>
</evidence>
<dbReference type="InterPro" id="IPR058205">
    <property type="entry name" value="D-LDH-like"/>
</dbReference>
<keyword evidence="7" id="KW-1185">Reference proteome</keyword>
<organism evidence="6 7">
    <name type="scientific">Nitzschia inconspicua</name>
    <dbReference type="NCBI Taxonomy" id="303405"/>
    <lineage>
        <taxon>Eukaryota</taxon>
        <taxon>Sar</taxon>
        <taxon>Stramenopiles</taxon>
        <taxon>Ochrophyta</taxon>
        <taxon>Bacillariophyta</taxon>
        <taxon>Bacillariophyceae</taxon>
        <taxon>Bacillariophycidae</taxon>
        <taxon>Bacillariales</taxon>
        <taxon>Bacillariaceae</taxon>
        <taxon>Nitzschia</taxon>
    </lineage>
</organism>
<reference evidence="6" key="1">
    <citation type="journal article" date="2021" name="Sci. Rep.">
        <title>Diploid genomic architecture of Nitzschia inconspicua, an elite biomass production diatom.</title>
        <authorList>
            <person name="Oliver A."/>
            <person name="Podell S."/>
            <person name="Pinowska A."/>
            <person name="Traller J.C."/>
            <person name="Smith S.R."/>
            <person name="McClure R."/>
            <person name="Beliaev A."/>
            <person name="Bohutskyi P."/>
            <person name="Hill E.A."/>
            <person name="Rabines A."/>
            <person name="Zheng H."/>
            <person name="Allen L.Z."/>
            <person name="Kuo A."/>
            <person name="Grigoriev I.V."/>
            <person name="Allen A.E."/>
            <person name="Hazlebeck D."/>
            <person name="Allen E.E."/>
        </authorList>
    </citation>
    <scope>NUCLEOTIDE SEQUENCE</scope>
    <source>
        <strain evidence="6">Hildebrandi</strain>
    </source>
</reference>
<name>A0A9K3LIV4_9STRA</name>
<dbReference type="Pfam" id="PF02826">
    <property type="entry name" value="2-Hacid_dh_C"/>
    <property type="match status" value="1"/>
</dbReference>
<dbReference type="GO" id="GO:0016616">
    <property type="term" value="F:oxidoreductase activity, acting on the CH-OH group of donors, NAD or NADP as acceptor"/>
    <property type="evidence" value="ECO:0007669"/>
    <property type="project" value="InterPro"/>
</dbReference>
<evidence type="ECO:0000256" key="1">
    <source>
        <dbReference type="ARBA" id="ARBA00023002"/>
    </source>
</evidence>
<comment type="caution">
    <text evidence="6">The sequence shown here is derived from an EMBL/GenBank/DDBJ whole genome shotgun (WGS) entry which is preliminary data.</text>
</comment>
<feature type="domain" description="D-isomer specific 2-hydroxyacid dehydrogenase NAD-binding" evidence="4">
    <location>
        <begin position="310"/>
        <end position="497"/>
    </location>
</feature>
<reference evidence="6" key="2">
    <citation type="submission" date="2021-04" db="EMBL/GenBank/DDBJ databases">
        <authorList>
            <person name="Podell S."/>
        </authorList>
    </citation>
    <scope>NUCLEOTIDE SEQUENCE</scope>
    <source>
        <strain evidence="6">Hildebrandi</strain>
    </source>
</reference>
<evidence type="ECO:0000313" key="6">
    <source>
        <dbReference type="EMBL" id="KAG7362448.1"/>
    </source>
</evidence>
<evidence type="ECO:0000259" key="3">
    <source>
        <dbReference type="Pfam" id="PF00389"/>
    </source>
</evidence>
<evidence type="ECO:0000259" key="4">
    <source>
        <dbReference type="Pfam" id="PF02826"/>
    </source>
</evidence>
<feature type="domain" description="D-isomer specific 2-hydroxyacid dehydrogenase catalytic" evidence="3">
    <location>
        <begin position="214"/>
        <end position="523"/>
    </location>
</feature>
<protein>
    <submittedName>
        <fullName evidence="5 6">2-hydroxyacid dehydrogenase</fullName>
    </submittedName>
</protein>
<dbReference type="PROSITE" id="PS00671">
    <property type="entry name" value="D_2_HYDROXYACID_DH_3"/>
    <property type="match status" value="1"/>
</dbReference>
<dbReference type="GO" id="GO:0051287">
    <property type="term" value="F:NAD binding"/>
    <property type="evidence" value="ECO:0007669"/>
    <property type="project" value="InterPro"/>
</dbReference>
<proteinExistence type="predicted"/>
<evidence type="ECO:0000313" key="7">
    <source>
        <dbReference type="Proteomes" id="UP000693970"/>
    </source>
</evidence>
<keyword evidence="1" id="KW-0560">Oxidoreductase</keyword>
<dbReference type="EMBL" id="JAGRRH010000031">
    <property type="protein sequence ID" value="KAG7339624.1"/>
    <property type="molecule type" value="Genomic_DNA"/>
</dbReference>
<dbReference type="InterPro" id="IPR029752">
    <property type="entry name" value="D-isomer_DH_CS1"/>
</dbReference>
<dbReference type="AlphaFoldDB" id="A0A9K3LIV4"/>
<dbReference type="InterPro" id="IPR029753">
    <property type="entry name" value="D-isomer_DH_CS"/>
</dbReference>
<dbReference type="PANTHER" id="PTHR43026:SF1">
    <property type="entry name" value="2-HYDROXYACID DEHYDROGENASE HOMOLOG 1-RELATED"/>
    <property type="match status" value="1"/>
</dbReference>
<gene>
    <name evidence="5" type="ORF">IV203_024663</name>
    <name evidence="6" type="ORF">IV203_025332</name>
</gene>